<dbReference type="OrthoDB" id="7998218at2"/>
<evidence type="ECO:0000313" key="2">
    <source>
        <dbReference type="EMBL" id="ACL55986.1"/>
    </source>
</evidence>
<keyword evidence="3" id="KW-1185">Reference proteome</keyword>
<sequence length="136" mass="15014">MSNSTEKMEREVEETRARLDRTLDTLQSRLTVPGLAEDLVGTPAPARAMNANAQRLLDTVKENVLPALLIGAGLGLLLYDALRQEAERRRLRVASSESAPDAHLPENRPARTDERLDDALEESFPGSDPVSVRITR</sequence>
<organism evidence="2 3">
    <name type="scientific">Methylobacterium nodulans (strain LMG 21967 / CNCM I-2342 / ORS 2060)</name>
    <dbReference type="NCBI Taxonomy" id="460265"/>
    <lineage>
        <taxon>Bacteria</taxon>
        <taxon>Pseudomonadati</taxon>
        <taxon>Pseudomonadota</taxon>
        <taxon>Alphaproteobacteria</taxon>
        <taxon>Hyphomicrobiales</taxon>
        <taxon>Methylobacteriaceae</taxon>
        <taxon>Methylobacterium</taxon>
    </lineage>
</organism>
<evidence type="ECO:0008006" key="4">
    <source>
        <dbReference type="Google" id="ProtNLM"/>
    </source>
</evidence>
<dbReference type="RefSeq" id="WP_015927684.1">
    <property type="nucleotide sequence ID" value="NC_011894.1"/>
</dbReference>
<dbReference type="InterPro" id="IPR022062">
    <property type="entry name" value="DUF3618"/>
</dbReference>
<feature type="compositionally biased region" description="Basic and acidic residues" evidence="1">
    <location>
        <begin position="103"/>
        <end position="118"/>
    </location>
</feature>
<dbReference type="AlphaFoldDB" id="B8IHU8"/>
<dbReference type="STRING" id="460265.Mnod_0973"/>
<dbReference type="Pfam" id="PF12277">
    <property type="entry name" value="DUF3618"/>
    <property type="match status" value="1"/>
</dbReference>
<gene>
    <name evidence="2" type="ordered locus">Mnod_0973</name>
</gene>
<accession>B8IHU8</accession>
<feature type="region of interest" description="Disordered" evidence="1">
    <location>
        <begin position="91"/>
        <end position="136"/>
    </location>
</feature>
<reference evidence="2 3" key="1">
    <citation type="submission" date="2009-01" db="EMBL/GenBank/DDBJ databases">
        <title>Complete sequence of chromosome of Methylobacterium nodulans ORS 2060.</title>
        <authorList>
            <consortium name="US DOE Joint Genome Institute"/>
            <person name="Lucas S."/>
            <person name="Copeland A."/>
            <person name="Lapidus A."/>
            <person name="Glavina del Rio T."/>
            <person name="Dalin E."/>
            <person name="Tice H."/>
            <person name="Bruce D."/>
            <person name="Goodwin L."/>
            <person name="Pitluck S."/>
            <person name="Sims D."/>
            <person name="Brettin T."/>
            <person name="Detter J.C."/>
            <person name="Han C."/>
            <person name="Larimer F."/>
            <person name="Land M."/>
            <person name="Hauser L."/>
            <person name="Kyrpides N."/>
            <person name="Ivanova N."/>
            <person name="Marx C.J."/>
            <person name="Richardson P."/>
        </authorList>
    </citation>
    <scope>NUCLEOTIDE SEQUENCE [LARGE SCALE GENOMIC DNA]</scope>
    <source>
        <strain evidence="3">LMG 21967 / CNCM I-2342 / ORS 2060</strain>
    </source>
</reference>
<dbReference type="EMBL" id="CP001349">
    <property type="protein sequence ID" value="ACL55986.1"/>
    <property type="molecule type" value="Genomic_DNA"/>
</dbReference>
<evidence type="ECO:0000313" key="3">
    <source>
        <dbReference type="Proteomes" id="UP000008207"/>
    </source>
</evidence>
<proteinExistence type="predicted"/>
<protein>
    <recommendedName>
        <fullName evidence="4">DUF3618 domain-containing protein</fullName>
    </recommendedName>
</protein>
<dbReference type="Proteomes" id="UP000008207">
    <property type="component" value="Chromosome"/>
</dbReference>
<evidence type="ECO:0000256" key="1">
    <source>
        <dbReference type="SAM" id="MobiDB-lite"/>
    </source>
</evidence>
<name>B8IHU8_METNO</name>
<dbReference type="HOGENOM" id="CLU_1873004_0_0_5"/>
<dbReference type="KEGG" id="mno:Mnod_0973"/>